<organism evidence="1">
    <name type="scientific">freshwater metagenome</name>
    <dbReference type="NCBI Taxonomy" id="449393"/>
    <lineage>
        <taxon>unclassified sequences</taxon>
        <taxon>metagenomes</taxon>
        <taxon>ecological metagenomes</taxon>
    </lineage>
</organism>
<proteinExistence type="predicted"/>
<sequence>MVKLLTSAYWSPSIIVSVPRVMMNPLSPVATTRKPLTAPIRVAARNPASSATQIGALRATIICAMMAADAPPIAPTARFNWPTESTTI</sequence>
<accession>A0A6J6JV52</accession>
<reference evidence="1" key="1">
    <citation type="submission" date="2020-05" db="EMBL/GenBank/DDBJ databases">
        <authorList>
            <person name="Chiriac C."/>
            <person name="Salcher M."/>
            <person name="Ghai R."/>
            <person name="Kavagutti S V."/>
        </authorList>
    </citation>
    <scope>NUCLEOTIDE SEQUENCE</scope>
</reference>
<dbReference type="EMBL" id="CAEZVY010000035">
    <property type="protein sequence ID" value="CAB4639579.1"/>
    <property type="molecule type" value="Genomic_DNA"/>
</dbReference>
<name>A0A6J6JV52_9ZZZZ</name>
<gene>
    <name evidence="1" type="ORF">UFOPK2158_00458</name>
</gene>
<dbReference type="AlphaFoldDB" id="A0A6J6JV52"/>
<protein>
    <submittedName>
        <fullName evidence="1">Unannotated protein</fullName>
    </submittedName>
</protein>
<evidence type="ECO:0000313" key="1">
    <source>
        <dbReference type="EMBL" id="CAB4639579.1"/>
    </source>
</evidence>